<dbReference type="InterPro" id="IPR043502">
    <property type="entry name" value="DNA/RNA_pol_sf"/>
</dbReference>
<proteinExistence type="predicted"/>
<accession>A0ABD3AR23</accession>
<gene>
    <name evidence="1" type="ORF">ACH5RR_007198</name>
</gene>
<dbReference type="InterPro" id="IPR043128">
    <property type="entry name" value="Rev_trsase/Diguanyl_cyclase"/>
</dbReference>
<dbReference type="Gene3D" id="3.30.70.270">
    <property type="match status" value="1"/>
</dbReference>
<dbReference type="PANTHER" id="PTHR33064:SF37">
    <property type="entry name" value="RIBONUCLEASE H"/>
    <property type="match status" value="1"/>
</dbReference>
<dbReference type="PANTHER" id="PTHR33064">
    <property type="entry name" value="POL PROTEIN"/>
    <property type="match status" value="1"/>
</dbReference>
<dbReference type="EMBL" id="JBJUIK010000003">
    <property type="protein sequence ID" value="KAL3533677.1"/>
    <property type="molecule type" value="Genomic_DNA"/>
</dbReference>
<organism evidence="1 2">
    <name type="scientific">Cinchona calisaya</name>
    <dbReference type="NCBI Taxonomy" id="153742"/>
    <lineage>
        <taxon>Eukaryota</taxon>
        <taxon>Viridiplantae</taxon>
        <taxon>Streptophyta</taxon>
        <taxon>Embryophyta</taxon>
        <taxon>Tracheophyta</taxon>
        <taxon>Spermatophyta</taxon>
        <taxon>Magnoliopsida</taxon>
        <taxon>eudicotyledons</taxon>
        <taxon>Gunneridae</taxon>
        <taxon>Pentapetalae</taxon>
        <taxon>asterids</taxon>
        <taxon>lamiids</taxon>
        <taxon>Gentianales</taxon>
        <taxon>Rubiaceae</taxon>
        <taxon>Cinchonoideae</taxon>
        <taxon>Cinchoneae</taxon>
        <taxon>Cinchona</taxon>
    </lineage>
</organism>
<protein>
    <recommendedName>
        <fullName evidence="3">Reverse transcriptase</fullName>
    </recommendedName>
</protein>
<evidence type="ECO:0008006" key="3">
    <source>
        <dbReference type="Google" id="ProtNLM"/>
    </source>
</evidence>
<dbReference type="Gene3D" id="3.10.10.10">
    <property type="entry name" value="HIV Type 1 Reverse Transcriptase, subunit A, domain 1"/>
    <property type="match status" value="1"/>
</dbReference>
<dbReference type="Proteomes" id="UP001630127">
    <property type="component" value="Unassembled WGS sequence"/>
</dbReference>
<reference evidence="1 2" key="1">
    <citation type="submission" date="2024-11" db="EMBL/GenBank/DDBJ databases">
        <title>A near-complete genome assembly of Cinchona calisaya.</title>
        <authorList>
            <person name="Lian D.C."/>
            <person name="Zhao X.W."/>
            <person name="Wei L."/>
        </authorList>
    </citation>
    <scope>NUCLEOTIDE SEQUENCE [LARGE SCALE GENOMIC DNA]</scope>
    <source>
        <tissue evidence="1">Nenye</tissue>
    </source>
</reference>
<comment type="caution">
    <text evidence="1">The sequence shown here is derived from an EMBL/GenBank/DDBJ whole genome shotgun (WGS) entry which is preliminary data.</text>
</comment>
<sequence length="104" mass="12003">MIESTESPHSSPAFMVRKYSQIKRGKPIMVINYKKLNKNLVFDRCFIPRKDVLVNRTRGSKVYSKFDCKSGFWQIKLYKESKLFSAPYGNYQGTLLALGICNAL</sequence>
<dbReference type="SUPFAM" id="SSF56672">
    <property type="entry name" value="DNA/RNA polymerases"/>
    <property type="match status" value="1"/>
</dbReference>
<evidence type="ECO:0000313" key="2">
    <source>
        <dbReference type="Proteomes" id="UP001630127"/>
    </source>
</evidence>
<keyword evidence="2" id="KW-1185">Reference proteome</keyword>
<dbReference type="AlphaFoldDB" id="A0ABD3AR23"/>
<name>A0ABD3AR23_9GENT</name>
<evidence type="ECO:0000313" key="1">
    <source>
        <dbReference type="EMBL" id="KAL3533677.1"/>
    </source>
</evidence>
<dbReference type="InterPro" id="IPR051320">
    <property type="entry name" value="Viral_Replic_Matur_Polypro"/>
</dbReference>